<name>A0ABM1T4B7_LIMPO</name>
<keyword evidence="1" id="KW-1185">Reference proteome</keyword>
<dbReference type="RefSeq" id="XP_022250723.1">
    <property type="nucleotide sequence ID" value="XM_022395015.1"/>
</dbReference>
<dbReference type="GeneID" id="111087650"/>
<accession>A0ABM1T4B7</accession>
<organism evidence="1 2">
    <name type="scientific">Limulus polyphemus</name>
    <name type="common">Atlantic horseshoe crab</name>
    <dbReference type="NCBI Taxonomy" id="6850"/>
    <lineage>
        <taxon>Eukaryota</taxon>
        <taxon>Metazoa</taxon>
        <taxon>Ecdysozoa</taxon>
        <taxon>Arthropoda</taxon>
        <taxon>Chelicerata</taxon>
        <taxon>Merostomata</taxon>
        <taxon>Xiphosura</taxon>
        <taxon>Limulidae</taxon>
        <taxon>Limulus</taxon>
    </lineage>
</organism>
<evidence type="ECO:0000313" key="1">
    <source>
        <dbReference type="Proteomes" id="UP000694941"/>
    </source>
</evidence>
<proteinExistence type="predicted"/>
<protein>
    <submittedName>
        <fullName evidence="2">Uncharacterized protein LOC111087650</fullName>
    </submittedName>
</protein>
<sequence length="172" mass="19738">MFPSMKKNDPLKETEGYHLYYTTQSENIRKACLRCCPHKVFKPQVLQFLPHEWPVPVPSKVGAVPSGSILIHQQHIIDPQDAIINVADTPECPLCPKPVLVQQYDLTILLWNLDLCIKGFPVLLWNRMTMRHQPINKVNAQKGNKFELLTSQHLTSKMSVHGKHFLNILQRG</sequence>
<evidence type="ECO:0000313" key="2">
    <source>
        <dbReference type="RefSeq" id="XP_022250723.1"/>
    </source>
</evidence>
<dbReference type="Proteomes" id="UP000694941">
    <property type="component" value="Unplaced"/>
</dbReference>
<reference evidence="2" key="1">
    <citation type="submission" date="2025-08" db="UniProtKB">
        <authorList>
            <consortium name="RefSeq"/>
        </authorList>
    </citation>
    <scope>IDENTIFICATION</scope>
    <source>
        <tissue evidence="2">Muscle</tissue>
    </source>
</reference>
<gene>
    <name evidence="2" type="primary">LOC111087650</name>
</gene>